<evidence type="ECO:0000256" key="1">
    <source>
        <dbReference type="ARBA" id="ARBA00022603"/>
    </source>
</evidence>
<accession>A0A0B6F307</accession>
<dbReference type="FunFam" id="3.40.50.150:FF:000257">
    <property type="entry name" value="16S rRNA methyltransferase"/>
    <property type="match status" value="1"/>
</dbReference>
<feature type="binding site" evidence="6">
    <location>
        <position position="368"/>
    </location>
    <ligand>
        <name>S-adenosyl-L-methionine</name>
        <dbReference type="ChEBI" id="CHEBI:59789"/>
    </ligand>
</feature>
<dbReference type="OrthoDB" id="9810297at2"/>
<evidence type="ECO:0000256" key="5">
    <source>
        <dbReference type="ARBA" id="ARBA00059465"/>
    </source>
</evidence>
<evidence type="ECO:0000313" key="10">
    <source>
        <dbReference type="Proteomes" id="UP000031890"/>
    </source>
</evidence>
<dbReference type="EMBL" id="CP010827">
    <property type="protein sequence ID" value="AJI78850.1"/>
    <property type="molecule type" value="Genomic_DNA"/>
</dbReference>
<dbReference type="STRING" id="161899.CSING_06590"/>
<protein>
    <submittedName>
        <fullName evidence="9">tRNA/rRNA cytosine-C5-methylase</fullName>
        <ecNumber evidence="9">2.1.1.176</ecNumber>
    </submittedName>
</protein>
<dbReference type="InterPro" id="IPR049560">
    <property type="entry name" value="MeTrfase_RsmB-F_NOP2_cat"/>
</dbReference>
<comment type="similarity">
    <text evidence="6">Belongs to the class I-like SAM-binding methyltransferase superfamily. RsmB/NOP family.</text>
</comment>
<evidence type="ECO:0000256" key="6">
    <source>
        <dbReference type="PROSITE-ProRule" id="PRU01023"/>
    </source>
</evidence>
<dbReference type="Gene3D" id="1.10.940.10">
    <property type="entry name" value="NusB-like"/>
    <property type="match status" value="1"/>
</dbReference>
<sequence>MSGGFRSRSKSGDPADRGRKERGNTGQRGAQHSRGQRSGKSGGRPKGGRSQRAHAGSRPRGEGRDTRHSQADSLIQSARRCGVDVPRAVAFDVLRRVDADDAFANLTLPRALSANKLSGRDAAFATELTYGTLRTEGVLDAVISECASRGLEAMAPEVLTALRLGTYQVLYTRVEAHAAVDTTVRLVEAAGQEKAKGFANGIMRTITRTPAQEWFDKLTPVGELAAAAFRHAHPEWIARSFARALGNSDELEQALEADSQRPIVHLVARPGEITAEELALMTGCEEGRYSPYAVYLEQGDPGALEPVRQGMAAVQDEGSQLIARAVTEAPLSGEDTGRWLDLCAGPGGKAALMGAIARIESATVDAVEVSPHRAKLVEKTVGDLPVRVHTADGRTPGLEAGYDRILVDAPCSGLGALRRRPEARWRKSESDIAELTRLQTELLESALKLVRPGGVVVYSTCSPDLRETREIVDAALAEHGGEAEIHIEELDARDMLPTMGNIGSELSAQLWPHRHGTDAMFFAILRRVAD</sequence>
<feature type="active site" description="Nucleophile" evidence="6">
    <location>
        <position position="461"/>
    </location>
</feature>
<feature type="binding site" evidence="6">
    <location>
        <begin position="343"/>
        <end position="349"/>
    </location>
    <ligand>
        <name>S-adenosyl-L-methionine</name>
        <dbReference type="ChEBI" id="CHEBI:59789"/>
    </ligand>
</feature>
<dbReference type="PROSITE" id="PS51686">
    <property type="entry name" value="SAM_MT_RSMB_NOP"/>
    <property type="match status" value="1"/>
</dbReference>
<dbReference type="Gene3D" id="3.40.50.150">
    <property type="entry name" value="Vaccinia Virus protein VP39"/>
    <property type="match status" value="1"/>
</dbReference>
<reference evidence="9 10" key="1">
    <citation type="journal article" date="2015" name="Genome Announc.">
        <title>Complete Genome Sequence and Annotation of Corynebacterium singulare DSM 44357, Isolated from a Human Semen Specimen.</title>
        <authorList>
            <person name="Merten M."/>
            <person name="Brinkrolf K."/>
            <person name="Albersmeier A."/>
            <person name="Kutter Y."/>
            <person name="Ruckert C."/>
            <person name="Tauch A."/>
        </authorList>
    </citation>
    <scope>NUCLEOTIDE SEQUENCE [LARGE SCALE GENOMIC DNA]</scope>
    <source>
        <strain evidence="9">IBS B52218</strain>
    </source>
</reference>
<dbReference type="PANTHER" id="PTHR22807">
    <property type="entry name" value="NOP2 YEAST -RELATED NOL1/NOP2/FMU SUN DOMAIN-CONTAINING"/>
    <property type="match status" value="1"/>
</dbReference>
<organism evidence="9 10">
    <name type="scientific">Corynebacterium singulare</name>
    <dbReference type="NCBI Taxonomy" id="161899"/>
    <lineage>
        <taxon>Bacteria</taxon>
        <taxon>Bacillati</taxon>
        <taxon>Actinomycetota</taxon>
        <taxon>Actinomycetes</taxon>
        <taxon>Mycobacteriales</taxon>
        <taxon>Corynebacteriaceae</taxon>
        <taxon>Corynebacterium</taxon>
    </lineage>
</organism>
<dbReference type="InterPro" id="IPR006027">
    <property type="entry name" value="NusB_RsmB_TIM44"/>
</dbReference>
<dbReference type="SUPFAM" id="SSF53335">
    <property type="entry name" value="S-adenosyl-L-methionine-dependent methyltransferases"/>
    <property type="match status" value="1"/>
</dbReference>
<dbReference type="Pfam" id="PF01189">
    <property type="entry name" value="Methyltr_RsmB-F"/>
    <property type="match status" value="1"/>
</dbReference>
<feature type="binding site" evidence="6">
    <location>
        <position position="392"/>
    </location>
    <ligand>
        <name>S-adenosyl-L-methionine</name>
        <dbReference type="ChEBI" id="CHEBI:59789"/>
    </ligand>
</feature>
<dbReference type="SUPFAM" id="SSF48013">
    <property type="entry name" value="NusB-like"/>
    <property type="match status" value="1"/>
</dbReference>
<dbReference type="PANTHER" id="PTHR22807:SF53">
    <property type="entry name" value="RIBOSOMAL RNA SMALL SUBUNIT METHYLTRANSFERASE B-RELATED"/>
    <property type="match status" value="1"/>
</dbReference>
<feature type="compositionally biased region" description="Basic and acidic residues" evidence="7">
    <location>
        <begin position="59"/>
        <end position="70"/>
    </location>
</feature>
<evidence type="ECO:0000256" key="7">
    <source>
        <dbReference type="SAM" id="MobiDB-lite"/>
    </source>
</evidence>
<dbReference type="AlphaFoldDB" id="A0A0B6F307"/>
<name>A0A0B6F307_9CORY</name>
<dbReference type="Proteomes" id="UP000031890">
    <property type="component" value="Chromosome"/>
</dbReference>
<dbReference type="PRINTS" id="PR02008">
    <property type="entry name" value="RCMTFAMILY"/>
</dbReference>
<feature type="compositionally biased region" description="Basic and acidic residues" evidence="7">
    <location>
        <begin position="10"/>
        <end position="23"/>
    </location>
</feature>
<comment type="function">
    <text evidence="5">May act as RNA methyltransferase.</text>
</comment>
<feature type="binding site" evidence="6">
    <location>
        <position position="408"/>
    </location>
    <ligand>
        <name>S-adenosyl-L-methionine</name>
        <dbReference type="ChEBI" id="CHEBI:59789"/>
    </ligand>
</feature>
<gene>
    <name evidence="9" type="ORF">CSING_06590</name>
</gene>
<feature type="domain" description="SAM-dependent MTase RsmB/NOP-type" evidence="8">
    <location>
        <begin position="240"/>
        <end position="528"/>
    </location>
</feature>
<dbReference type="Pfam" id="PF01029">
    <property type="entry name" value="NusB"/>
    <property type="match status" value="1"/>
</dbReference>
<keyword evidence="1 6" id="KW-0489">Methyltransferase</keyword>
<dbReference type="InterPro" id="IPR001678">
    <property type="entry name" value="MeTrfase_RsmB-F_NOP2_dom"/>
</dbReference>
<evidence type="ECO:0000256" key="3">
    <source>
        <dbReference type="ARBA" id="ARBA00022691"/>
    </source>
</evidence>
<dbReference type="HOGENOM" id="CLU_005316_0_3_11"/>
<dbReference type="InterPro" id="IPR023267">
    <property type="entry name" value="RCMT"/>
</dbReference>
<dbReference type="GO" id="GO:0003723">
    <property type="term" value="F:RNA binding"/>
    <property type="evidence" value="ECO:0007669"/>
    <property type="project" value="UniProtKB-UniRule"/>
</dbReference>
<dbReference type="InterPro" id="IPR035926">
    <property type="entry name" value="NusB-like_sf"/>
</dbReference>
<evidence type="ECO:0000259" key="8">
    <source>
        <dbReference type="PROSITE" id="PS51686"/>
    </source>
</evidence>
<dbReference type="KEGG" id="csx:CSING_06590"/>
<evidence type="ECO:0000256" key="4">
    <source>
        <dbReference type="ARBA" id="ARBA00022884"/>
    </source>
</evidence>
<dbReference type="RefSeq" id="WP_042530724.1">
    <property type="nucleotide sequence ID" value="NZ_CP010827.1"/>
</dbReference>
<dbReference type="GO" id="GO:0008173">
    <property type="term" value="F:RNA methyltransferase activity"/>
    <property type="evidence" value="ECO:0007669"/>
    <property type="project" value="InterPro"/>
</dbReference>
<dbReference type="EC" id="2.1.1.176" evidence="9"/>
<feature type="region of interest" description="Disordered" evidence="7">
    <location>
        <begin position="1"/>
        <end position="74"/>
    </location>
</feature>
<feature type="compositionally biased region" description="Basic residues" evidence="7">
    <location>
        <begin position="46"/>
        <end position="57"/>
    </location>
</feature>
<keyword evidence="3 6" id="KW-0949">S-adenosyl-L-methionine</keyword>
<dbReference type="InterPro" id="IPR029063">
    <property type="entry name" value="SAM-dependent_MTases_sf"/>
</dbReference>
<proteinExistence type="inferred from homology"/>
<dbReference type="CDD" id="cd02440">
    <property type="entry name" value="AdoMet_MTases"/>
    <property type="match status" value="1"/>
</dbReference>
<keyword evidence="2 6" id="KW-0808">Transferase</keyword>
<evidence type="ECO:0000313" key="9">
    <source>
        <dbReference type="EMBL" id="AJI78850.1"/>
    </source>
</evidence>
<keyword evidence="4 6" id="KW-0694">RNA-binding</keyword>
<evidence type="ECO:0000256" key="2">
    <source>
        <dbReference type="ARBA" id="ARBA00022679"/>
    </source>
</evidence>
<dbReference type="GO" id="GO:0001510">
    <property type="term" value="P:RNA methylation"/>
    <property type="evidence" value="ECO:0007669"/>
    <property type="project" value="InterPro"/>
</dbReference>
<dbReference type="GO" id="GO:0006355">
    <property type="term" value="P:regulation of DNA-templated transcription"/>
    <property type="evidence" value="ECO:0007669"/>
    <property type="project" value="InterPro"/>
</dbReference>